<evidence type="ECO:0000313" key="6">
    <source>
        <dbReference type="EMBL" id="MCB8561258.1"/>
    </source>
</evidence>
<dbReference type="GO" id="GO:0016874">
    <property type="term" value="F:ligase activity"/>
    <property type="evidence" value="ECO:0007669"/>
    <property type="project" value="UniProtKB-KW"/>
</dbReference>
<evidence type="ECO:0000256" key="3">
    <source>
        <dbReference type="ARBA" id="ARBA00022840"/>
    </source>
</evidence>
<dbReference type="InterPro" id="IPR013815">
    <property type="entry name" value="ATP_grasp_subdomain_1"/>
</dbReference>
<dbReference type="Gene3D" id="3.30.1490.20">
    <property type="entry name" value="ATP-grasp fold, A domain"/>
    <property type="match status" value="1"/>
</dbReference>
<organism evidence="6 7">
    <name type="scientific">Faecalibacillus intestinalis</name>
    <dbReference type="NCBI Taxonomy" id="1982626"/>
    <lineage>
        <taxon>Bacteria</taxon>
        <taxon>Bacillati</taxon>
        <taxon>Bacillota</taxon>
        <taxon>Erysipelotrichia</taxon>
        <taxon>Erysipelotrichales</taxon>
        <taxon>Coprobacillaceae</taxon>
        <taxon>Faecalibacillus</taxon>
    </lineage>
</organism>
<keyword evidence="2 4" id="KW-0547">Nucleotide-binding</keyword>
<keyword evidence="3 4" id="KW-0067">ATP-binding</keyword>
<reference evidence="6" key="1">
    <citation type="submission" date="2021-10" db="EMBL/GenBank/DDBJ databases">
        <title>Collection of gut derived symbiotic bacterial strains cultured from healthy donors.</title>
        <authorList>
            <person name="Lin H."/>
            <person name="Littmann E."/>
            <person name="Kohout C."/>
            <person name="Pamer E.G."/>
        </authorList>
    </citation>
    <scope>NUCLEOTIDE SEQUENCE</scope>
    <source>
        <strain evidence="6">DFI.5.2</strain>
    </source>
</reference>
<proteinExistence type="predicted"/>
<dbReference type="Pfam" id="PF13535">
    <property type="entry name" value="ATP-grasp_4"/>
    <property type="match status" value="1"/>
</dbReference>
<keyword evidence="1" id="KW-0436">Ligase</keyword>
<evidence type="ECO:0000256" key="1">
    <source>
        <dbReference type="ARBA" id="ARBA00022598"/>
    </source>
</evidence>
<dbReference type="InterPro" id="IPR016185">
    <property type="entry name" value="PreATP-grasp_dom_sf"/>
</dbReference>
<dbReference type="InterPro" id="IPR011761">
    <property type="entry name" value="ATP-grasp"/>
</dbReference>
<dbReference type="GO" id="GO:0005524">
    <property type="term" value="F:ATP binding"/>
    <property type="evidence" value="ECO:0007669"/>
    <property type="project" value="UniProtKB-UniRule"/>
</dbReference>
<dbReference type="SUPFAM" id="SSF52440">
    <property type="entry name" value="PreATP-grasp domain"/>
    <property type="match status" value="1"/>
</dbReference>
<accession>A0AAW4VHS8</accession>
<comment type="caution">
    <text evidence="6">The sequence shown here is derived from an EMBL/GenBank/DDBJ whole genome shotgun (WGS) entry which is preliminary data.</text>
</comment>
<dbReference type="Gene3D" id="3.30.470.20">
    <property type="entry name" value="ATP-grasp fold, B domain"/>
    <property type="match status" value="1"/>
</dbReference>
<dbReference type="AlphaFoldDB" id="A0AAW4VHS8"/>
<gene>
    <name evidence="6" type="ORF">LJD74_04415</name>
</gene>
<dbReference type="EMBL" id="JAJDKQ010000005">
    <property type="protein sequence ID" value="MCB8561258.1"/>
    <property type="molecule type" value="Genomic_DNA"/>
</dbReference>
<evidence type="ECO:0000259" key="5">
    <source>
        <dbReference type="PROSITE" id="PS50975"/>
    </source>
</evidence>
<feature type="domain" description="ATP-grasp" evidence="5">
    <location>
        <begin position="107"/>
        <end position="302"/>
    </location>
</feature>
<dbReference type="PANTHER" id="PTHR43585:SF2">
    <property type="entry name" value="ATP-GRASP ENZYME FSQD"/>
    <property type="match status" value="1"/>
</dbReference>
<evidence type="ECO:0000313" key="7">
    <source>
        <dbReference type="Proteomes" id="UP001197827"/>
    </source>
</evidence>
<dbReference type="Proteomes" id="UP001197827">
    <property type="component" value="Unassembled WGS sequence"/>
</dbReference>
<protein>
    <submittedName>
        <fullName evidence="6">ATP-grasp domain-containing protein</fullName>
    </submittedName>
</protein>
<sequence length="398" mass="44400">MKKILIIGAGFLQQFVIKKANELNYYVFALDGNPNAIGFKYADEYKCIDIVDQEKCLKYAKEKKIDGVLTAATDYGVLTASYIAKKLNLPGLDYEVAKIIKNKYLVRKILCEKKVDDTNFPYEVESNTDFEKLSNKIDYPVMVKPCDGSGSRGASRVNDPKDLKKACIEAINNSLSCKAEIETFIFGKEYGVESLVENGEVHVLAIMKKEMTKPPYYAELGHTIPSGLSPILESKIKDYVKNAIKALKINIGSVNMDLLVTDDEKIHIVDIGARMGGNLIGSHIIPYGTGIDYMKMMLQLAVGENISFENQMNPKKVSSKILALRKGKIKCLPDFHAIANEYGVEIYEHLNIADIINEYHTNLDGCGYVLKAGEQANEVLLSVRNAKDKIDMSVIREK</sequence>
<name>A0AAW4VHS8_9FIRM</name>
<dbReference type="PROSITE" id="PS50975">
    <property type="entry name" value="ATP_GRASP"/>
    <property type="match status" value="1"/>
</dbReference>
<dbReference type="Gene3D" id="3.40.50.20">
    <property type="match status" value="1"/>
</dbReference>
<dbReference type="RefSeq" id="WP_117828819.1">
    <property type="nucleotide sequence ID" value="NZ_JADPGG010000067.1"/>
</dbReference>
<dbReference type="PANTHER" id="PTHR43585">
    <property type="entry name" value="FUMIPYRROLE BIOSYNTHESIS PROTEIN C"/>
    <property type="match status" value="1"/>
</dbReference>
<dbReference type="SUPFAM" id="SSF56059">
    <property type="entry name" value="Glutathione synthetase ATP-binding domain-like"/>
    <property type="match status" value="1"/>
</dbReference>
<evidence type="ECO:0000256" key="4">
    <source>
        <dbReference type="PROSITE-ProRule" id="PRU00409"/>
    </source>
</evidence>
<dbReference type="InterPro" id="IPR052032">
    <property type="entry name" value="ATP-dep_AA_Ligase"/>
</dbReference>
<evidence type="ECO:0000256" key="2">
    <source>
        <dbReference type="ARBA" id="ARBA00022741"/>
    </source>
</evidence>
<dbReference type="GO" id="GO:0046872">
    <property type="term" value="F:metal ion binding"/>
    <property type="evidence" value="ECO:0007669"/>
    <property type="project" value="InterPro"/>
</dbReference>